<name>A0A4Z2GEC4_9TELE</name>
<evidence type="ECO:0000313" key="2">
    <source>
        <dbReference type="EMBL" id="TNN51898.1"/>
    </source>
</evidence>
<dbReference type="EMBL" id="SRLO01000567">
    <property type="protein sequence ID" value="TNN51898.1"/>
    <property type="molecule type" value="Genomic_DNA"/>
</dbReference>
<sequence length="94" mass="10418">MSAQGLLSSVFSCSLSPKTLSKRRLRHTKSLDPAWMSHDGSYGEEETSVQMKSSLWKKMTLCCGPSQPMSRGHVTHRDCAGPRDVSKSLDLLHL</sequence>
<keyword evidence="3" id="KW-1185">Reference proteome</keyword>
<dbReference type="AlphaFoldDB" id="A0A4Z2GEC4"/>
<feature type="region of interest" description="Disordered" evidence="1">
    <location>
        <begin position="67"/>
        <end position="94"/>
    </location>
</feature>
<comment type="caution">
    <text evidence="2">The sequence shown here is derived from an EMBL/GenBank/DDBJ whole genome shotgun (WGS) entry which is preliminary data.</text>
</comment>
<evidence type="ECO:0000313" key="3">
    <source>
        <dbReference type="Proteomes" id="UP000314294"/>
    </source>
</evidence>
<reference evidence="2 3" key="1">
    <citation type="submission" date="2019-03" db="EMBL/GenBank/DDBJ databases">
        <title>First draft genome of Liparis tanakae, snailfish: a comprehensive survey of snailfish specific genes.</title>
        <authorList>
            <person name="Kim W."/>
            <person name="Song I."/>
            <person name="Jeong J.-H."/>
            <person name="Kim D."/>
            <person name="Kim S."/>
            <person name="Ryu S."/>
            <person name="Song J.Y."/>
            <person name="Lee S.K."/>
        </authorList>
    </citation>
    <scope>NUCLEOTIDE SEQUENCE [LARGE SCALE GENOMIC DNA]</scope>
    <source>
        <tissue evidence="2">Muscle</tissue>
    </source>
</reference>
<organism evidence="2 3">
    <name type="scientific">Liparis tanakae</name>
    <name type="common">Tanaka's snailfish</name>
    <dbReference type="NCBI Taxonomy" id="230148"/>
    <lineage>
        <taxon>Eukaryota</taxon>
        <taxon>Metazoa</taxon>
        <taxon>Chordata</taxon>
        <taxon>Craniata</taxon>
        <taxon>Vertebrata</taxon>
        <taxon>Euteleostomi</taxon>
        <taxon>Actinopterygii</taxon>
        <taxon>Neopterygii</taxon>
        <taxon>Teleostei</taxon>
        <taxon>Neoteleostei</taxon>
        <taxon>Acanthomorphata</taxon>
        <taxon>Eupercaria</taxon>
        <taxon>Perciformes</taxon>
        <taxon>Cottioidei</taxon>
        <taxon>Cottales</taxon>
        <taxon>Liparidae</taxon>
        <taxon>Liparis</taxon>
    </lineage>
</organism>
<evidence type="ECO:0000256" key="1">
    <source>
        <dbReference type="SAM" id="MobiDB-lite"/>
    </source>
</evidence>
<proteinExistence type="predicted"/>
<accession>A0A4Z2GEC4</accession>
<feature type="compositionally biased region" description="Basic and acidic residues" evidence="1">
    <location>
        <begin position="75"/>
        <end position="94"/>
    </location>
</feature>
<dbReference type="Proteomes" id="UP000314294">
    <property type="component" value="Unassembled WGS sequence"/>
</dbReference>
<dbReference type="OrthoDB" id="10024839at2759"/>
<gene>
    <name evidence="2" type="ORF">EYF80_037924</name>
</gene>
<protein>
    <submittedName>
        <fullName evidence="2">Uncharacterized protein</fullName>
    </submittedName>
</protein>